<accession>A0A1Y0ISF6</accession>
<protein>
    <recommendedName>
        <fullName evidence="2">Bacteriophage/plasmid primase P4 C-terminal domain-containing protein</fullName>
    </recommendedName>
</protein>
<proteinExistence type="predicted"/>
<dbReference type="EMBL" id="CP021434">
    <property type="protein sequence ID" value="ARU62303.1"/>
    <property type="molecule type" value="Genomic_DNA"/>
</dbReference>
<evidence type="ECO:0000259" key="2">
    <source>
        <dbReference type="SMART" id="SM00885"/>
    </source>
</evidence>
<dbReference type="AlphaFoldDB" id="A0A1Y0ISF6"/>
<feature type="domain" description="Bacteriophage/plasmid primase P4 C-terminal" evidence="2">
    <location>
        <begin position="45"/>
        <end position="166"/>
    </location>
</feature>
<dbReference type="InterPro" id="IPR014818">
    <property type="entry name" value="Phage/plasmid_primase_P4_C"/>
</dbReference>
<reference evidence="4" key="1">
    <citation type="submission" date="2017-05" db="EMBL/GenBank/DDBJ databases">
        <authorList>
            <person name="Sung H."/>
        </authorList>
    </citation>
    <scope>NUCLEOTIDE SEQUENCE [LARGE SCALE GENOMIC DNA]</scope>
    <source>
        <strain evidence="4">AR23208</strain>
    </source>
</reference>
<dbReference type="Pfam" id="PF08706">
    <property type="entry name" value="D5_N"/>
    <property type="match status" value="1"/>
</dbReference>
<sequence>MSVGKNQKGDVYLGNNSKKKNKKQRFQSPREKYWKDGQFSPRLLALDIMNNHLTVLYKNGSLYWYDKGVYKLGGEVHFKNVALRLLEDEFRKDRIEQAMYWVKHNSDYSMDMHDYDDHLINVANGLLNWKTGELLSHTKERLSTIQLPVTYDPAVYRIMKMQNVAA</sequence>
<name>A0A1Y0ISF6_9BACL</name>
<organism evidence="3 4">
    <name type="scientific">Tumebacillus avium</name>
    <dbReference type="NCBI Taxonomy" id="1903704"/>
    <lineage>
        <taxon>Bacteria</taxon>
        <taxon>Bacillati</taxon>
        <taxon>Bacillota</taxon>
        <taxon>Bacilli</taxon>
        <taxon>Bacillales</taxon>
        <taxon>Alicyclobacillaceae</taxon>
        <taxon>Tumebacillus</taxon>
    </lineage>
</organism>
<evidence type="ECO:0000313" key="3">
    <source>
        <dbReference type="EMBL" id="ARU62303.1"/>
    </source>
</evidence>
<dbReference type="KEGG" id="tum:CBW65_15870"/>
<evidence type="ECO:0000256" key="1">
    <source>
        <dbReference type="SAM" id="MobiDB-lite"/>
    </source>
</evidence>
<dbReference type="Proteomes" id="UP000195437">
    <property type="component" value="Chromosome"/>
</dbReference>
<keyword evidence="4" id="KW-1185">Reference proteome</keyword>
<feature type="region of interest" description="Disordered" evidence="1">
    <location>
        <begin position="1"/>
        <end position="30"/>
    </location>
</feature>
<evidence type="ECO:0000313" key="4">
    <source>
        <dbReference type="Proteomes" id="UP000195437"/>
    </source>
</evidence>
<dbReference type="SMART" id="SM00885">
    <property type="entry name" value="D5_N"/>
    <property type="match status" value="1"/>
</dbReference>
<gene>
    <name evidence="3" type="ORF">CBW65_15870</name>
</gene>